<evidence type="ECO:0000313" key="5">
    <source>
        <dbReference type="Proteomes" id="UP001597199"/>
    </source>
</evidence>
<dbReference type="Gene3D" id="3.30.420.150">
    <property type="entry name" value="Exopolyphosphatase. Domain 2"/>
    <property type="match status" value="1"/>
</dbReference>
<feature type="domain" description="Ppx/GppA phosphatase N-terminal" evidence="2">
    <location>
        <begin position="29"/>
        <end position="300"/>
    </location>
</feature>
<dbReference type="SUPFAM" id="SSF53067">
    <property type="entry name" value="Actin-like ATPase domain"/>
    <property type="match status" value="2"/>
</dbReference>
<feature type="domain" description="Ppx/GppA phosphatase C-terminal" evidence="3">
    <location>
        <begin position="321"/>
        <end position="465"/>
    </location>
</feature>
<accession>A0ABW4BDW9</accession>
<dbReference type="InterPro" id="IPR043129">
    <property type="entry name" value="ATPase_NBD"/>
</dbReference>
<sequence length="509" mass="57091">MAMSEHGFVVIGAQSVFFSITNLKTLVEVERGAYPVSIGEDIFATHEIQPGTVDQLVVALQTIDQLMTDYGVKSYDIIGTHSFFEAKNSQFVRDQLFSRTGRPVATLTLSQESYYRTQAVLGKFPHFDQITQKGTVLIDISSGSVELTAFANGEFGFSRNLSLGPLRVFEVMGDLQRTVPNPTEVMRDYIDSRLADFMRLLPKNQHYPHMILMGSALSVFNTLIPSGEEMVETDHEGFRLIYQEVVQASDQYLSDHFDLTPTQTAQVLPTVLLVYRLLKTLNAERVWISNLKLLDGIELSAAGEAGSQAAAIDPTREILISAQNLADRYQVDPKHRDSTVNFALQLFDRLKKLHGLGKRERLLLQIAATVNDVGSYVDTHKHYEHSEYIINSSELMGLTMPEQRMVAAIARYHSSDTPQTDLSDLHELNSTRRLIIAKLSALLRVADSLDASRQQKIQKIRVSIQPTRVLLTATATDDVELERWTLQTKGEFFAIVFGLPIELKGKTRL</sequence>
<dbReference type="Pfam" id="PF21447">
    <property type="entry name" value="Ppx-GppA_III"/>
    <property type="match status" value="1"/>
</dbReference>
<comment type="caution">
    <text evidence="4">The sequence shown here is derived from an EMBL/GenBank/DDBJ whole genome shotgun (WGS) entry which is preliminary data.</text>
</comment>
<dbReference type="Pfam" id="PF02541">
    <property type="entry name" value="Ppx-GppA"/>
    <property type="match status" value="1"/>
</dbReference>
<dbReference type="Gene3D" id="3.30.420.40">
    <property type="match status" value="1"/>
</dbReference>
<name>A0ABW4BDW9_9LACO</name>
<protein>
    <submittedName>
        <fullName evidence="4">Exopolyphosphatase</fullName>
    </submittedName>
</protein>
<organism evidence="4 5">
    <name type="scientific">Lacticaseibacillus suilingensis</name>
    <dbReference type="NCBI Taxonomy" id="2799577"/>
    <lineage>
        <taxon>Bacteria</taxon>
        <taxon>Bacillati</taxon>
        <taxon>Bacillota</taxon>
        <taxon>Bacilli</taxon>
        <taxon>Lactobacillales</taxon>
        <taxon>Lactobacillaceae</taxon>
        <taxon>Lacticaseibacillus</taxon>
    </lineage>
</organism>
<dbReference type="InterPro" id="IPR048950">
    <property type="entry name" value="Ppx_GppA_C"/>
</dbReference>
<dbReference type="PANTHER" id="PTHR30005">
    <property type="entry name" value="EXOPOLYPHOSPHATASE"/>
    <property type="match status" value="1"/>
</dbReference>
<dbReference type="InterPro" id="IPR050273">
    <property type="entry name" value="GppA/Ppx_hydrolase"/>
</dbReference>
<reference evidence="5" key="1">
    <citation type="journal article" date="2019" name="Int. J. Syst. Evol. Microbiol.">
        <title>The Global Catalogue of Microorganisms (GCM) 10K type strain sequencing project: providing services to taxonomists for standard genome sequencing and annotation.</title>
        <authorList>
            <consortium name="The Broad Institute Genomics Platform"/>
            <consortium name="The Broad Institute Genome Sequencing Center for Infectious Disease"/>
            <person name="Wu L."/>
            <person name="Ma J."/>
        </authorList>
    </citation>
    <scope>NUCLEOTIDE SEQUENCE [LARGE SCALE GENOMIC DNA]</scope>
    <source>
        <strain evidence="5">CCM 9110</strain>
    </source>
</reference>
<comment type="similarity">
    <text evidence="1">Belongs to the GppA/Ppx family.</text>
</comment>
<dbReference type="Proteomes" id="UP001597199">
    <property type="component" value="Unassembled WGS sequence"/>
</dbReference>
<dbReference type="EMBL" id="JBHTOA010000015">
    <property type="protein sequence ID" value="MFD1398068.1"/>
    <property type="molecule type" value="Genomic_DNA"/>
</dbReference>
<dbReference type="SUPFAM" id="SSF109604">
    <property type="entry name" value="HD-domain/PDEase-like"/>
    <property type="match status" value="1"/>
</dbReference>
<evidence type="ECO:0000259" key="3">
    <source>
        <dbReference type="Pfam" id="PF21447"/>
    </source>
</evidence>
<dbReference type="InterPro" id="IPR003695">
    <property type="entry name" value="Ppx_GppA_N"/>
</dbReference>
<keyword evidence="5" id="KW-1185">Reference proteome</keyword>
<proteinExistence type="inferred from homology"/>
<evidence type="ECO:0000256" key="1">
    <source>
        <dbReference type="ARBA" id="ARBA00007125"/>
    </source>
</evidence>
<dbReference type="PANTHER" id="PTHR30005:SF0">
    <property type="entry name" value="RETROGRADE REGULATION PROTEIN 2"/>
    <property type="match status" value="1"/>
</dbReference>
<dbReference type="RefSeq" id="WP_204118618.1">
    <property type="nucleotide sequence ID" value="NZ_BOLV01000006.1"/>
</dbReference>
<dbReference type="Gene3D" id="1.10.3210.10">
    <property type="entry name" value="Hypothetical protein af1432"/>
    <property type="match status" value="1"/>
</dbReference>
<evidence type="ECO:0000313" key="4">
    <source>
        <dbReference type="EMBL" id="MFD1398068.1"/>
    </source>
</evidence>
<evidence type="ECO:0000259" key="2">
    <source>
        <dbReference type="Pfam" id="PF02541"/>
    </source>
</evidence>
<gene>
    <name evidence="4" type="ORF">ACFQ41_01950</name>
</gene>